<dbReference type="InParanoid" id="F7ISV4"/>
<reference evidence="2" key="3">
    <citation type="submission" date="2025-09" db="UniProtKB">
        <authorList>
            <consortium name="Ensembl"/>
        </authorList>
    </citation>
    <scope>IDENTIFICATION</scope>
</reference>
<feature type="compositionally biased region" description="Basic and acidic residues" evidence="1">
    <location>
        <begin position="106"/>
        <end position="115"/>
    </location>
</feature>
<dbReference type="AlphaFoldDB" id="F7ISV4"/>
<dbReference type="Ensembl" id="ENSCJAT00000028489.3">
    <property type="protein sequence ID" value="ENSCJAP00000026949.3"/>
    <property type="gene ID" value="ENSCJAG00000014639.5"/>
</dbReference>
<dbReference type="STRING" id="9483.ENSCJAP00000026949"/>
<evidence type="ECO:0000313" key="3">
    <source>
        <dbReference type="Proteomes" id="UP000008225"/>
    </source>
</evidence>
<organism evidence="2 3">
    <name type="scientific">Callithrix jacchus</name>
    <name type="common">White-tufted-ear marmoset</name>
    <name type="synonym">Simia Jacchus</name>
    <dbReference type="NCBI Taxonomy" id="9483"/>
    <lineage>
        <taxon>Eukaryota</taxon>
        <taxon>Metazoa</taxon>
        <taxon>Chordata</taxon>
        <taxon>Craniata</taxon>
        <taxon>Vertebrata</taxon>
        <taxon>Euteleostomi</taxon>
        <taxon>Mammalia</taxon>
        <taxon>Eutheria</taxon>
        <taxon>Euarchontoglires</taxon>
        <taxon>Primates</taxon>
        <taxon>Haplorrhini</taxon>
        <taxon>Platyrrhini</taxon>
        <taxon>Cebidae</taxon>
        <taxon>Callitrichinae</taxon>
        <taxon>Callithrix</taxon>
        <taxon>Callithrix</taxon>
    </lineage>
</organism>
<dbReference type="OMA" id="RADNEDW"/>
<dbReference type="GO" id="GO:0048471">
    <property type="term" value="C:perinuclear region of cytoplasm"/>
    <property type="evidence" value="ECO:0007669"/>
    <property type="project" value="Ensembl"/>
</dbReference>
<accession>F7HPD9</accession>
<feature type="compositionally biased region" description="Basic and acidic residues" evidence="1">
    <location>
        <begin position="30"/>
        <end position="42"/>
    </location>
</feature>
<dbReference type="GeneTree" id="ENSGT00390000007731"/>
<name>F7ISV4_CALJA</name>
<feature type="compositionally biased region" description="Low complexity" evidence="1">
    <location>
        <begin position="43"/>
        <end position="65"/>
    </location>
</feature>
<dbReference type="GO" id="GO:0007041">
    <property type="term" value="P:lysosomal transport"/>
    <property type="evidence" value="ECO:0007669"/>
    <property type="project" value="Ensembl"/>
</dbReference>
<gene>
    <name evidence="2" type="primary">STBD1</name>
</gene>
<feature type="compositionally biased region" description="Polar residues" evidence="1">
    <location>
        <begin position="126"/>
        <end position="135"/>
    </location>
</feature>
<evidence type="ECO:0000313" key="2">
    <source>
        <dbReference type="Ensembl" id="ENSCJAP00000026949.3"/>
    </source>
</evidence>
<dbReference type="GO" id="GO:0019899">
    <property type="term" value="F:enzyme binding"/>
    <property type="evidence" value="ECO:0007669"/>
    <property type="project" value="Ensembl"/>
</dbReference>
<dbReference type="GO" id="GO:0030315">
    <property type="term" value="C:T-tubule"/>
    <property type="evidence" value="ECO:0007669"/>
    <property type="project" value="Ensembl"/>
</dbReference>
<keyword evidence="3" id="KW-1185">Reference proteome</keyword>
<dbReference type="GO" id="GO:0005783">
    <property type="term" value="C:endoplasmic reticulum"/>
    <property type="evidence" value="ECO:0007669"/>
    <property type="project" value="Ensembl"/>
</dbReference>
<reference evidence="2" key="1">
    <citation type="submission" date="2009-03" db="EMBL/GenBank/DDBJ databases">
        <authorList>
            <person name="Warren W."/>
            <person name="Ye L."/>
            <person name="Minx P."/>
            <person name="Worley K."/>
            <person name="Gibbs R."/>
            <person name="Wilson R.K."/>
        </authorList>
    </citation>
    <scope>NUCLEOTIDE SEQUENCE [LARGE SCALE GENOMIC DNA]</scope>
</reference>
<reference evidence="2" key="2">
    <citation type="submission" date="2025-08" db="UniProtKB">
        <authorList>
            <consortium name="Ensembl"/>
        </authorList>
    </citation>
    <scope>IDENTIFICATION</scope>
</reference>
<dbReference type="HOGENOM" id="CLU_070592_0_0_1"/>
<protein>
    <submittedName>
        <fullName evidence="2">Starch binding domain 1</fullName>
    </submittedName>
</protein>
<feature type="region of interest" description="Disordered" evidence="1">
    <location>
        <begin position="104"/>
        <end position="153"/>
    </location>
</feature>
<dbReference type="GO" id="GO:0061723">
    <property type="term" value="P:glycophagy"/>
    <property type="evidence" value="ECO:0007669"/>
    <property type="project" value="Ensembl"/>
</dbReference>
<feature type="region of interest" description="Disordered" evidence="1">
    <location>
        <begin position="29"/>
        <end position="77"/>
    </location>
</feature>
<dbReference type="Proteomes" id="UP000008225">
    <property type="component" value="Chromosome 3"/>
</dbReference>
<dbReference type="Bgee" id="ENSCJAG00000014639">
    <property type="expression patterns" value="Expressed in liver and 5 other cell types or tissues"/>
</dbReference>
<accession>F7ISV4</accession>
<feature type="compositionally biased region" description="Basic and acidic residues" evidence="1">
    <location>
        <begin position="136"/>
        <end position="145"/>
    </location>
</feature>
<dbReference type="FunCoup" id="F7ISV4">
    <property type="interactions" value="346"/>
</dbReference>
<dbReference type="GO" id="GO:2001069">
    <property type="term" value="F:glycogen binding"/>
    <property type="evidence" value="ECO:0007669"/>
    <property type="project" value="Ensembl"/>
</dbReference>
<sequence>MGAVWSALLVGGGLAGALFVWLLRGGSGDTGKDGDAEQEKDAPLGGAAAPGGDQSGSSGLSPGPSRQELVTKSEHLQESNGHLISKTKDLGSLQAAACRLQNPSREVCDNSREHVPSGQFPDTDAPATSETGNSRSHSEVSRNESLESPMREWGFQKGRETSAKAATCFAEKLPSSNLLTNRAKEEMSLSHLNSQDRVDHEEWEMVSRHSSWGDVGSLEAPVLSPKQGMDNGRSTLVEARGWQLHGKTEKVAVMPAGSQQVSVRFQRSDEIRLRADFSWNHILTSVPSYFPHCLIGFSQEHPSIHRSHESLSLTAPRKPLRAEEQKLSYSGVEGSFFLMWGEGVDEVVESTGEGLM</sequence>
<proteinExistence type="predicted"/>
<evidence type="ECO:0000256" key="1">
    <source>
        <dbReference type="SAM" id="MobiDB-lite"/>
    </source>
</evidence>